<keyword evidence="2" id="KW-0175">Coiled coil</keyword>
<dbReference type="Gene3D" id="1.20.58.1070">
    <property type="match status" value="1"/>
</dbReference>
<accession>A0A1U7ZIY1</accession>
<dbReference type="InParanoid" id="A0A1U7ZIY1"/>
<organism evidence="4 5">
    <name type="scientific">Nelumbo nucifera</name>
    <name type="common">Sacred lotus</name>
    <dbReference type="NCBI Taxonomy" id="4432"/>
    <lineage>
        <taxon>Eukaryota</taxon>
        <taxon>Viridiplantae</taxon>
        <taxon>Streptophyta</taxon>
        <taxon>Embryophyta</taxon>
        <taxon>Tracheophyta</taxon>
        <taxon>Spermatophyta</taxon>
        <taxon>Magnoliopsida</taxon>
        <taxon>Proteales</taxon>
        <taxon>Nelumbonaceae</taxon>
        <taxon>Nelumbo</taxon>
    </lineage>
</organism>
<dbReference type="PANTHER" id="PTHR12794:SF0">
    <property type="entry name" value="GEM-ASSOCIATED PROTEIN 2"/>
    <property type="match status" value="1"/>
</dbReference>
<dbReference type="FunCoup" id="A0A1U7ZIY1">
    <property type="interactions" value="1145"/>
</dbReference>
<reference evidence="5" key="1">
    <citation type="submission" date="2025-08" db="UniProtKB">
        <authorList>
            <consortium name="RefSeq"/>
        </authorList>
    </citation>
    <scope>IDENTIFICATION</scope>
</reference>
<evidence type="ECO:0000256" key="3">
    <source>
        <dbReference type="SAM" id="MobiDB-lite"/>
    </source>
</evidence>
<proteinExistence type="inferred from homology"/>
<gene>
    <name evidence="5" type="primary">LOC104595033</name>
</gene>
<dbReference type="GO" id="GO:0000387">
    <property type="term" value="P:spliceosomal snRNP assembly"/>
    <property type="evidence" value="ECO:0000318"/>
    <property type="project" value="GO_Central"/>
</dbReference>
<dbReference type="PANTHER" id="PTHR12794">
    <property type="entry name" value="GEMIN2"/>
    <property type="match status" value="1"/>
</dbReference>
<dbReference type="OMA" id="SEPRNCE"/>
<dbReference type="InterPro" id="IPR035426">
    <property type="entry name" value="Gemin2/Brr1"/>
</dbReference>
<evidence type="ECO:0000256" key="1">
    <source>
        <dbReference type="ARBA" id="ARBA00025758"/>
    </source>
</evidence>
<dbReference type="AlphaFoldDB" id="A0A1U7ZIY1"/>
<evidence type="ECO:0000313" key="4">
    <source>
        <dbReference type="Proteomes" id="UP000189703"/>
    </source>
</evidence>
<keyword evidence="4" id="KW-1185">Reference proteome</keyword>
<dbReference type="RefSeq" id="XP_010253883.1">
    <property type="nucleotide sequence ID" value="XM_010255581.2"/>
</dbReference>
<dbReference type="KEGG" id="nnu:104595033"/>
<sequence>MDEETDHDNCGRFKRKIAEIDNEIQEKQELAESESDFVSEVVFSEVIDEKQEMIVSEIEEKQEIIEKKASSVSERSGTGLLTETMDSIGCENTGVFSGVVEPQKMVAHFIDDCEGGLLQSKGHNNSLSEEWVQEKGSVARSRTEPILEDCKISFLASEKKGKMVQDDVVSIYQSQYLVEEVSSLRRCQRNPESLLEVKETQYVLESELKSISNAHNNDAKMKEISQEHEKLENEVQDTDEKLNGGPECETCVSEAKEAQELMENDGSRTKDFNGTEEHIENSSSSKEKGETPDTHQTSISKHGLDCVKIARVVVFGKGSETDVKTDVKEETSGKEKLSRRKLKAMKKASVMNETRRVLNLWAEVRDICPMKPDQCKISYSRNEMDALRFVDVERQQTMWKEIYNALEPVVAKELDGMTRCKQQTQRHRNVDNRQRPGKKKGGDGILRESCPPNTENNEYKEANPLDQACGVYVNPLDLSCGDCVNDQNDCTIIQEETIIEEVFNEDEDSEDEYESIHKLAFLVEGEPDFDSGSPQDGFEYLRRVRWEAAHIPKVKVAKLDKTKLMSDQTVYMPKIPDIAKCPEHLLPLKEWEDSFLSDFSELRMALLDIGSTSNRYSHCMQPLVTAIETTSLQKHCDSTDLNNFEDLELFTTIDEVETCQHLGSFGPKGSDNQKLLTLSGEDNNCQPLESCILKTTGNHHQSDLTDGAPTLPAILGMDFISRALMLKSHIHSLETKNGLSWDDCAWLFALCASVDTPFDADMSASMRSLLRKCASLRAGKSESDDEVVMLNILVTIAGRYFGQSEG</sequence>
<dbReference type="Proteomes" id="UP000189703">
    <property type="component" value="Unplaced"/>
</dbReference>
<dbReference type="eggNOG" id="ENOG502QPK4">
    <property type="taxonomic scope" value="Eukaryota"/>
</dbReference>
<feature type="compositionally biased region" description="Basic and acidic residues" evidence="3">
    <location>
        <begin position="261"/>
        <end position="293"/>
    </location>
</feature>
<dbReference type="OrthoDB" id="428895at2759"/>
<feature type="region of interest" description="Disordered" evidence="3">
    <location>
        <begin position="420"/>
        <end position="459"/>
    </location>
</feature>
<dbReference type="Pfam" id="PF04938">
    <property type="entry name" value="SIP1"/>
    <property type="match status" value="1"/>
</dbReference>
<dbReference type="GeneID" id="104595033"/>
<dbReference type="GO" id="GO:0005634">
    <property type="term" value="C:nucleus"/>
    <property type="evidence" value="ECO:0000318"/>
    <property type="project" value="GO_Central"/>
</dbReference>
<evidence type="ECO:0000256" key="2">
    <source>
        <dbReference type="SAM" id="Coils"/>
    </source>
</evidence>
<dbReference type="STRING" id="4432.A0A1U7ZIY1"/>
<name>A0A1U7ZIY1_NELNU</name>
<feature type="region of interest" description="Disordered" evidence="3">
    <location>
        <begin position="261"/>
        <end position="300"/>
    </location>
</feature>
<evidence type="ECO:0000313" key="5">
    <source>
        <dbReference type="RefSeq" id="XP_010253883.1"/>
    </source>
</evidence>
<comment type="similarity">
    <text evidence="1">Belongs to the gemin-2 family.</text>
</comment>
<feature type="coiled-coil region" evidence="2">
    <location>
        <begin position="214"/>
        <end position="241"/>
    </location>
</feature>
<feature type="compositionally biased region" description="Basic and acidic residues" evidence="3">
    <location>
        <begin position="428"/>
        <end position="446"/>
    </location>
</feature>
<protein>
    <submittedName>
        <fullName evidence="5">Uncharacterized protein LOC104595033</fullName>
    </submittedName>
</protein>
<dbReference type="GO" id="GO:0032797">
    <property type="term" value="C:SMN complex"/>
    <property type="evidence" value="ECO:0000318"/>
    <property type="project" value="GO_Central"/>
</dbReference>